<evidence type="ECO:0000256" key="1">
    <source>
        <dbReference type="ARBA" id="ARBA00004123"/>
    </source>
</evidence>
<dbReference type="Gene3D" id="3.30.160.60">
    <property type="entry name" value="Classic Zinc Finger"/>
    <property type="match status" value="2"/>
</dbReference>
<keyword evidence="3" id="KW-0677">Repeat</keyword>
<keyword evidence="2" id="KW-0479">Metal-binding</keyword>
<dbReference type="GO" id="GO:0000978">
    <property type="term" value="F:RNA polymerase II cis-regulatory region sequence-specific DNA binding"/>
    <property type="evidence" value="ECO:0007669"/>
    <property type="project" value="TreeGrafter"/>
</dbReference>
<name>A0A7K5CNP2_MOTAL</name>
<dbReference type="FunFam" id="3.30.160.60:FF:000478">
    <property type="entry name" value="Zinc finger protein 133"/>
    <property type="match status" value="1"/>
</dbReference>
<evidence type="ECO:0000313" key="9">
    <source>
        <dbReference type="EMBL" id="NWS09540.1"/>
    </source>
</evidence>
<comment type="subcellular location">
    <subcellularLocation>
        <location evidence="1">Nucleus</location>
    </subcellularLocation>
</comment>
<evidence type="ECO:0000256" key="4">
    <source>
        <dbReference type="ARBA" id="ARBA00022771"/>
    </source>
</evidence>
<evidence type="ECO:0000256" key="3">
    <source>
        <dbReference type="ARBA" id="ARBA00022737"/>
    </source>
</evidence>
<evidence type="ECO:0000313" key="10">
    <source>
        <dbReference type="Proteomes" id="UP000532252"/>
    </source>
</evidence>
<dbReference type="GO" id="GO:0008270">
    <property type="term" value="F:zinc ion binding"/>
    <property type="evidence" value="ECO:0007669"/>
    <property type="project" value="UniProtKB-KW"/>
</dbReference>
<evidence type="ECO:0000256" key="6">
    <source>
        <dbReference type="ARBA" id="ARBA00023242"/>
    </source>
</evidence>
<feature type="non-terminal residue" evidence="9">
    <location>
        <position position="57"/>
    </location>
</feature>
<dbReference type="FunFam" id="3.30.160.60:FF:000688">
    <property type="entry name" value="zinc finger protein 197 isoform X1"/>
    <property type="match status" value="1"/>
</dbReference>
<dbReference type="GO" id="GO:0005634">
    <property type="term" value="C:nucleus"/>
    <property type="evidence" value="ECO:0007669"/>
    <property type="project" value="UniProtKB-SubCell"/>
</dbReference>
<dbReference type="InterPro" id="IPR036236">
    <property type="entry name" value="Znf_C2H2_sf"/>
</dbReference>
<comment type="caution">
    <text evidence="9">The sequence shown here is derived from an EMBL/GenBank/DDBJ whole genome shotgun (WGS) entry which is preliminary data.</text>
</comment>
<dbReference type="PANTHER" id="PTHR23226">
    <property type="entry name" value="ZINC FINGER AND SCAN DOMAIN-CONTAINING"/>
    <property type="match status" value="1"/>
</dbReference>
<dbReference type="PANTHER" id="PTHR23226:SF416">
    <property type="entry name" value="FI01424P"/>
    <property type="match status" value="1"/>
</dbReference>
<dbReference type="PROSITE" id="PS00028">
    <property type="entry name" value="ZINC_FINGER_C2H2_1"/>
    <property type="match status" value="2"/>
</dbReference>
<dbReference type="AlphaFoldDB" id="A0A7K5CNP2"/>
<accession>A0A7K5CNP2</accession>
<feature type="non-terminal residue" evidence="9">
    <location>
        <position position="1"/>
    </location>
</feature>
<evidence type="ECO:0000256" key="2">
    <source>
        <dbReference type="ARBA" id="ARBA00022723"/>
    </source>
</evidence>
<organism evidence="9 10">
    <name type="scientific">Motacilla alba</name>
    <name type="common">White wagtail</name>
    <name type="synonym">Pied wagtail</name>
    <dbReference type="NCBI Taxonomy" id="45807"/>
    <lineage>
        <taxon>Eukaryota</taxon>
        <taxon>Metazoa</taxon>
        <taxon>Chordata</taxon>
        <taxon>Craniata</taxon>
        <taxon>Vertebrata</taxon>
        <taxon>Euteleostomi</taxon>
        <taxon>Archelosauria</taxon>
        <taxon>Archosauria</taxon>
        <taxon>Dinosauria</taxon>
        <taxon>Saurischia</taxon>
        <taxon>Theropoda</taxon>
        <taxon>Coelurosauria</taxon>
        <taxon>Aves</taxon>
        <taxon>Neognathae</taxon>
        <taxon>Neoaves</taxon>
        <taxon>Telluraves</taxon>
        <taxon>Australaves</taxon>
        <taxon>Passeriformes</taxon>
        <taxon>Passeroidea</taxon>
        <taxon>Motacillidae</taxon>
        <taxon>Motacilla</taxon>
    </lineage>
</organism>
<sequence length="57" mass="6690">RGENPHKCSECGRTFRWRSSLIYHFRIHTGERPYACGECGKSFSTNSILIVHRRIHT</sequence>
<keyword evidence="5" id="KW-0862">Zinc</keyword>
<keyword evidence="4 7" id="KW-0863">Zinc-finger</keyword>
<dbReference type="EMBL" id="VXBE01014288">
    <property type="protein sequence ID" value="NWS09540.1"/>
    <property type="molecule type" value="Genomic_DNA"/>
</dbReference>
<dbReference type="PROSITE" id="PS50157">
    <property type="entry name" value="ZINC_FINGER_C2H2_2"/>
    <property type="match status" value="2"/>
</dbReference>
<keyword evidence="10" id="KW-1185">Reference proteome</keyword>
<dbReference type="InterPro" id="IPR013087">
    <property type="entry name" value="Znf_C2H2_type"/>
</dbReference>
<reference evidence="9 10" key="1">
    <citation type="submission" date="2019-09" db="EMBL/GenBank/DDBJ databases">
        <title>Bird 10,000 Genomes (B10K) Project - Family phase.</title>
        <authorList>
            <person name="Zhang G."/>
        </authorList>
    </citation>
    <scope>NUCLEOTIDE SEQUENCE [LARGE SCALE GENOMIC DNA]</scope>
    <source>
        <strain evidence="9">B10K-DU-001-75</strain>
        <tissue evidence="9">Muscle</tissue>
    </source>
</reference>
<evidence type="ECO:0000259" key="8">
    <source>
        <dbReference type="PROSITE" id="PS50157"/>
    </source>
</evidence>
<feature type="domain" description="C2H2-type" evidence="8">
    <location>
        <begin position="6"/>
        <end position="33"/>
    </location>
</feature>
<keyword evidence="6" id="KW-0539">Nucleus</keyword>
<dbReference type="SUPFAM" id="SSF57667">
    <property type="entry name" value="beta-beta-alpha zinc fingers"/>
    <property type="match status" value="1"/>
</dbReference>
<protein>
    <submittedName>
        <fullName evidence="9">ZNF3 protein</fullName>
    </submittedName>
</protein>
<proteinExistence type="predicted"/>
<gene>
    <name evidence="9" type="primary">Znf3_6</name>
    <name evidence="9" type="ORF">MOTALB_R15081</name>
</gene>
<feature type="domain" description="C2H2-type" evidence="8">
    <location>
        <begin position="34"/>
        <end position="57"/>
    </location>
</feature>
<dbReference type="Proteomes" id="UP000532252">
    <property type="component" value="Unassembled WGS sequence"/>
</dbReference>
<evidence type="ECO:0000256" key="5">
    <source>
        <dbReference type="ARBA" id="ARBA00022833"/>
    </source>
</evidence>
<evidence type="ECO:0000256" key="7">
    <source>
        <dbReference type="PROSITE-ProRule" id="PRU00042"/>
    </source>
</evidence>
<dbReference type="SMART" id="SM00355">
    <property type="entry name" value="ZnF_C2H2"/>
    <property type="match status" value="2"/>
</dbReference>
<dbReference type="Pfam" id="PF00096">
    <property type="entry name" value="zf-C2H2"/>
    <property type="match status" value="2"/>
</dbReference>
<dbReference type="GO" id="GO:0000981">
    <property type="term" value="F:DNA-binding transcription factor activity, RNA polymerase II-specific"/>
    <property type="evidence" value="ECO:0007669"/>
    <property type="project" value="TreeGrafter"/>
</dbReference>